<evidence type="ECO:0000256" key="1">
    <source>
        <dbReference type="SAM" id="MobiDB-lite"/>
    </source>
</evidence>
<dbReference type="EMBL" id="JANIIK010000110">
    <property type="protein sequence ID" value="KAJ3596290.1"/>
    <property type="molecule type" value="Genomic_DNA"/>
</dbReference>
<evidence type="ECO:0000313" key="3">
    <source>
        <dbReference type="Proteomes" id="UP001148018"/>
    </source>
</evidence>
<protein>
    <submittedName>
        <fullName evidence="2">Uncharacterized protein</fullName>
    </submittedName>
</protein>
<keyword evidence="3" id="KW-1185">Reference proteome</keyword>
<reference evidence="2" key="1">
    <citation type="submission" date="2022-07" db="EMBL/GenBank/DDBJ databases">
        <title>Chromosome-level genome of Muraenolepis orangiensis.</title>
        <authorList>
            <person name="Kim J."/>
        </authorList>
    </citation>
    <scope>NUCLEOTIDE SEQUENCE</scope>
    <source>
        <strain evidence="2">KU_S4_2022</strain>
        <tissue evidence="2">Muscle</tissue>
    </source>
</reference>
<feature type="compositionally biased region" description="Low complexity" evidence="1">
    <location>
        <begin position="60"/>
        <end position="73"/>
    </location>
</feature>
<dbReference type="Proteomes" id="UP001148018">
    <property type="component" value="Unassembled WGS sequence"/>
</dbReference>
<dbReference type="AlphaFoldDB" id="A0A9Q0IFH4"/>
<accession>A0A9Q0IFH4</accession>
<proteinExistence type="predicted"/>
<sequence>MRSHLSCGDNLSHIKTDWVNRGPLEAPGAAEWGLVLESRLETGEEIPSCLAHPQPLSWPTLSLSPGPPSASLLAHPQPLS</sequence>
<feature type="region of interest" description="Disordered" evidence="1">
    <location>
        <begin position="60"/>
        <end position="80"/>
    </location>
</feature>
<gene>
    <name evidence="2" type="ORF">NHX12_002699</name>
</gene>
<organism evidence="2 3">
    <name type="scientific">Muraenolepis orangiensis</name>
    <name type="common">Patagonian moray cod</name>
    <dbReference type="NCBI Taxonomy" id="630683"/>
    <lineage>
        <taxon>Eukaryota</taxon>
        <taxon>Metazoa</taxon>
        <taxon>Chordata</taxon>
        <taxon>Craniata</taxon>
        <taxon>Vertebrata</taxon>
        <taxon>Euteleostomi</taxon>
        <taxon>Actinopterygii</taxon>
        <taxon>Neopterygii</taxon>
        <taxon>Teleostei</taxon>
        <taxon>Neoteleostei</taxon>
        <taxon>Acanthomorphata</taxon>
        <taxon>Zeiogadaria</taxon>
        <taxon>Gadariae</taxon>
        <taxon>Gadiformes</taxon>
        <taxon>Muraenolepidoidei</taxon>
        <taxon>Muraenolepididae</taxon>
        <taxon>Muraenolepis</taxon>
    </lineage>
</organism>
<name>A0A9Q0IFH4_9TELE</name>
<comment type="caution">
    <text evidence="2">The sequence shown here is derived from an EMBL/GenBank/DDBJ whole genome shotgun (WGS) entry which is preliminary data.</text>
</comment>
<evidence type="ECO:0000313" key="2">
    <source>
        <dbReference type="EMBL" id="KAJ3596290.1"/>
    </source>
</evidence>